<dbReference type="OMA" id="TYELGPA"/>
<dbReference type="Proteomes" id="UP000186594">
    <property type="component" value="Unassembled WGS sequence"/>
</dbReference>
<dbReference type="STRING" id="1198029.A0A1U7LSS5"/>
<keyword evidence="5 6" id="KW-0223">Dioxygenase</keyword>
<dbReference type="Pfam" id="PF01231">
    <property type="entry name" value="IDO"/>
    <property type="match status" value="1"/>
</dbReference>
<protein>
    <recommendedName>
        <fullName evidence="5">Indoleamine 2,3-dioxygenase</fullName>
        <ecNumber evidence="5">1.13.11.52</ecNumber>
    </recommendedName>
</protein>
<organism evidence="6 7">
    <name type="scientific">Neolecta irregularis (strain DAH-3)</name>
    <dbReference type="NCBI Taxonomy" id="1198029"/>
    <lineage>
        <taxon>Eukaryota</taxon>
        <taxon>Fungi</taxon>
        <taxon>Dikarya</taxon>
        <taxon>Ascomycota</taxon>
        <taxon>Taphrinomycotina</taxon>
        <taxon>Neolectales</taxon>
        <taxon>Neolectaceae</taxon>
        <taxon>Neolecta</taxon>
    </lineage>
</organism>
<comment type="catalytic activity">
    <reaction evidence="5">
        <text>L-tryptophan + O2 = N-formyl-L-kynurenine</text>
        <dbReference type="Rhea" id="RHEA:24536"/>
        <dbReference type="ChEBI" id="CHEBI:15379"/>
        <dbReference type="ChEBI" id="CHEBI:57912"/>
        <dbReference type="ChEBI" id="CHEBI:58629"/>
    </reaction>
</comment>
<dbReference type="GO" id="GO:0019441">
    <property type="term" value="P:L-tryptophan catabolic process to kynurenine"/>
    <property type="evidence" value="ECO:0007669"/>
    <property type="project" value="UniProtKB-UniRule"/>
</dbReference>
<dbReference type="GO" id="GO:0020037">
    <property type="term" value="F:heme binding"/>
    <property type="evidence" value="ECO:0007669"/>
    <property type="project" value="UniProtKB-UniRule"/>
</dbReference>
<dbReference type="InterPro" id="IPR037217">
    <property type="entry name" value="Trp/Indoleamine_2_3_dOase-like"/>
</dbReference>
<keyword evidence="3 4" id="KW-0408">Iron</keyword>
<dbReference type="PANTHER" id="PTHR28657:SF3">
    <property type="entry name" value="INDOLEAMINE 2,3-DIOXYGENASE"/>
    <property type="match status" value="1"/>
</dbReference>
<reference evidence="6 7" key="1">
    <citation type="submission" date="2016-04" db="EMBL/GenBank/DDBJ databases">
        <title>Evolutionary innovation and constraint leading to complex multicellularity in the Ascomycota.</title>
        <authorList>
            <person name="Cisse O."/>
            <person name="Nguyen A."/>
            <person name="Hewitt D.A."/>
            <person name="Jedd G."/>
            <person name="Stajich J.E."/>
        </authorList>
    </citation>
    <scope>NUCLEOTIDE SEQUENCE [LARGE SCALE GENOMIC DNA]</scope>
    <source>
        <strain evidence="6 7">DAH-3</strain>
    </source>
</reference>
<sequence>MFLKPIARPFLYRLPLTFIQRCLATEASNFNTAEQPPVLEYQAVDKTTSQFFTSMKSGFLPRQDPLVKLPAKFDALEDLLQRMPIKIGDKRGLLAEGKFGDAVLKELPYIEVNEITDTRLLTALFRDYTFATSAYVLEPCDIMYRQKKDYGKGRDRVPKQLAIPLVKIADKLGAKPFMEYAQSYSLYNYQKRDSSAPEYYENLDLIRKFSGLDSEHGFILVHVAMVRYTGDQVKNTLNIIKAAERGDRKTFNQGLSGLLETLRKINYTMDTMWQYCAPADYMKFRTFIMGTKNQTEMFPNGVVYEGVSDNSTFYRGESGANDSIIPTCDNLLQLTQDMPDNPLTNILRDFRTYRPRNHTQWLSWVEERSRSINVRGFAMGDSNSAVGYLALLDQVREFRDRHWRFAKSYIIAYTNHPVATGGSPIITWLPNQLAVVLGSMASTAHQIDSQLLSQENKELLEMLTERAEVQGRILTREVEMLKGQFKDQDLVNETY</sequence>
<keyword evidence="5" id="KW-0560">Oxidoreductase</keyword>
<evidence type="ECO:0000256" key="2">
    <source>
        <dbReference type="ARBA" id="ARBA00022723"/>
    </source>
</evidence>
<comment type="function">
    <text evidence="5">Produces N-formyl-kynurenine through the oxidation of tryptophan.</text>
</comment>
<name>A0A1U7LSS5_NEOID</name>
<evidence type="ECO:0000313" key="7">
    <source>
        <dbReference type="Proteomes" id="UP000186594"/>
    </source>
</evidence>
<dbReference type="AlphaFoldDB" id="A0A1U7LSS5"/>
<dbReference type="SUPFAM" id="SSF140959">
    <property type="entry name" value="Indolic compounds 2,3-dioxygenase-like"/>
    <property type="match status" value="1"/>
</dbReference>
<evidence type="ECO:0000256" key="1">
    <source>
        <dbReference type="ARBA" id="ARBA00007119"/>
    </source>
</evidence>
<dbReference type="GO" id="GO:0033754">
    <property type="term" value="F:indoleamine 2,3-dioxygenase activity"/>
    <property type="evidence" value="ECO:0007669"/>
    <property type="project" value="UniProtKB-EC"/>
</dbReference>
<comment type="caution">
    <text evidence="6">The sequence shown here is derived from an EMBL/GenBank/DDBJ whole genome shotgun (WGS) entry which is preliminary data.</text>
</comment>
<dbReference type="OrthoDB" id="10262710at2759"/>
<comment type="similarity">
    <text evidence="1 5">Belongs to the indoleamine 2,3-dioxygenase family.</text>
</comment>
<keyword evidence="7" id="KW-1185">Reference proteome</keyword>
<evidence type="ECO:0000256" key="3">
    <source>
        <dbReference type="ARBA" id="ARBA00023004"/>
    </source>
</evidence>
<dbReference type="Gene3D" id="1.20.58.480">
    <property type="match status" value="1"/>
</dbReference>
<dbReference type="GO" id="GO:0046872">
    <property type="term" value="F:metal ion binding"/>
    <property type="evidence" value="ECO:0007669"/>
    <property type="project" value="UniProtKB-UniRule"/>
</dbReference>
<evidence type="ECO:0000313" key="6">
    <source>
        <dbReference type="EMBL" id="OLL25571.1"/>
    </source>
</evidence>
<feature type="binding site" description="proximal binding residue" evidence="4">
    <location>
        <position position="402"/>
    </location>
    <ligand>
        <name>heme b</name>
        <dbReference type="ChEBI" id="CHEBI:60344"/>
    </ligand>
    <ligandPart>
        <name>Fe</name>
        <dbReference type="ChEBI" id="CHEBI:18248"/>
    </ligandPart>
</feature>
<proteinExistence type="inferred from homology"/>
<gene>
    <name evidence="6" type="ORF">NEOLI_001136</name>
</gene>
<dbReference type="EMBL" id="LXFE01000360">
    <property type="protein sequence ID" value="OLL25571.1"/>
    <property type="molecule type" value="Genomic_DNA"/>
</dbReference>
<dbReference type="InterPro" id="IPR000898">
    <property type="entry name" value="Indolamine_dOase"/>
</dbReference>
<keyword evidence="4 5" id="KW-0349">Heme</keyword>
<keyword evidence="2 4" id="KW-0479">Metal-binding</keyword>
<dbReference type="EC" id="1.13.11.52" evidence="5"/>
<accession>A0A1U7LSS5</accession>
<dbReference type="PANTHER" id="PTHR28657">
    <property type="entry name" value="INDOLEAMINE 2,3-DIOXYGENASE"/>
    <property type="match status" value="1"/>
</dbReference>
<evidence type="ECO:0000256" key="4">
    <source>
        <dbReference type="PIRSR" id="PIRSR600898-1"/>
    </source>
</evidence>
<evidence type="ECO:0000256" key="5">
    <source>
        <dbReference type="RuleBase" id="RU369119"/>
    </source>
</evidence>